<evidence type="ECO:0000256" key="7">
    <source>
        <dbReference type="ARBA" id="ARBA00023303"/>
    </source>
</evidence>
<dbReference type="Proteomes" id="UP000747542">
    <property type="component" value="Unassembled WGS sequence"/>
</dbReference>
<dbReference type="InterPro" id="IPR013099">
    <property type="entry name" value="K_chnl_dom"/>
</dbReference>
<dbReference type="GO" id="GO:0022841">
    <property type="term" value="F:potassium ion leak channel activity"/>
    <property type="evidence" value="ECO:0007669"/>
    <property type="project" value="TreeGrafter"/>
</dbReference>
<comment type="subcellular location">
    <subcellularLocation>
        <location evidence="1">Membrane</location>
        <topology evidence="1">Multi-pass membrane protein</topology>
    </subcellularLocation>
</comment>
<feature type="compositionally biased region" description="Basic and acidic residues" evidence="8">
    <location>
        <begin position="326"/>
        <end position="340"/>
    </location>
</feature>
<dbReference type="AlphaFoldDB" id="A0A8J5JTG3"/>
<evidence type="ECO:0000313" key="11">
    <source>
        <dbReference type="EMBL" id="KAG7160693.1"/>
    </source>
</evidence>
<feature type="transmembrane region" description="Helical" evidence="9">
    <location>
        <begin position="397"/>
        <end position="416"/>
    </location>
</feature>
<proteinExistence type="predicted"/>
<keyword evidence="7 11" id="KW-0407">Ion channel</keyword>
<dbReference type="InterPro" id="IPR003280">
    <property type="entry name" value="2pore_dom_K_chnl"/>
</dbReference>
<feature type="transmembrane region" description="Helical" evidence="9">
    <location>
        <begin position="101"/>
        <end position="124"/>
    </location>
</feature>
<protein>
    <submittedName>
        <fullName evidence="11">Potassium channel subfamily K member 18-like 2</fullName>
    </submittedName>
</protein>
<dbReference type="PANTHER" id="PTHR11003:SF335">
    <property type="entry name" value="POTASSIUM CHANNEL DOMAIN-CONTAINING PROTEIN"/>
    <property type="match status" value="1"/>
</dbReference>
<dbReference type="GO" id="GO:0005886">
    <property type="term" value="C:plasma membrane"/>
    <property type="evidence" value="ECO:0007669"/>
    <property type="project" value="TreeGrafter"/>
</dbReference>
<feature type="compositionally biased region" description="Basic and acidic residues" evidence="8">
    <location>
        <begin position="304"/>
        <end position="316"/>
    </location>
</feature>
<dbReference type="PANTHER" id="PTHR11003">
    <property type="entry name" value="POTASSIUM CHANNEL, SUBFAMILY K"/>
    <property type="match status" value="1"/>
</dbReference>
<evidence type="ECO:0000256" key="1">
    <source>
        <dbReference type="ARBA" id="ARBA00004141"/>
    </source>
</evidence>
<evidence type="ECO:0000256" key="8">
    <source>
        <dbReference type="SAM" id="MobiDB-lite"/>
    </source>
</evidence>
<evidence type="ECO:0000256" key="2">
    <source>
        <dbReference type="ARBA" id="ARBA00022448"/>
    </source>
</evidence>
<keyword evidence="6 9" id="KW-0472">Membrane</keyword>
<keyword evidence="3 9" id="KW-0812">Transmembrane</keyword>
<feature type="transmembrane region" description="Helical" evidence="9">
    <location>
        <begin position="196"/>
        <end position="215"/>
    </location>
</feature>
<gene>
    <name evidence="11" type="primary">Kcnk18-L2</name>
    <name evidence="11" type="ORF">Hamer_G020264</name>
</gene>
<name>A0A8J5JTG3_HOMAM</name>
<dbReference type="EMBL" id="JAHLQT010030990">
    <property type="protein sequence ID" value="KAG7160693.1"/>
    <property type="molecule type" value="Genomic_DNA"/>
</dbReference>
<dbReference type="Pfam" id="PF07885">
    <property type="entry name" value="Ion_trans_2"/>
    <property type="match status" value="2"/>
</dbReference>
<sequence>MKDVAVERVKSRRSSALRLPDFVSIEKNLFASNPFAFVKDKTVSVSGHMKDATVGASQWVASHTSKTAKAAMEQAKSGLSVGEKFTLFAVEKITTFSRKGFAHVFMFLVLAGYTALGALLFIALEAPHENEEKAEIEKARAKLIESVWESLVQNKGINFTRWEGIVTGLLKPYDNQIKHSWAEGASPDTDDRIWTFWRTMFFCSTITTTIGYGHIFPRTNAGRALTIVYAIVGIPIFLILMADFGKLFTRLLKSLFVFIKRLYRTATCKRVRKTRAVQSVKEHQSVVVPAPTPPLAVPESTSTDFEKQEEVEQGQLREREPFLSEKQKKEAMKEEQRGGDDNDEEVEVRPCCCSAWSKKLSGWCSSLCCKKVVPEDITPESDEEDIIDDNFNLPVSLALFILLVYIMCGCVIYTMWEPWSYFEAFYFIFVSMTTIGFGDYVPQHPAFMMMTTVYLVFGLALTAMCINIIQEKLTDTFRQASEKLKDSFGHIMAASANQGEEAALQEGKEVEVAEVHGNKKTEPDIVTVTYKKET</sequence>
<organism evidence="11 12">
    <name type="scientific">Homarus americanus</name>
    <name type="common">American lobster</name>
    <dbReference type="NCBI Taxonomy" id="6706"/>
    <lineage>
        <taxon>Eukaryota</taxon>
        <taxon>Metazoa</taxon>
        <taxon>Ecdysozoa</taxon>
        <taxon>Arthropoda</taxon>
        <taxon>Crustacea</taxon>
        <taxon>Multicrustacea</taxon>
        <taxon>Malacostraca</taxon>
        <taxon>Eumalacostraca</taxon>
        <taxon>Eucarida</taxon>
        <taxon>Decapoda</taxon>
        <taxon>Pleocyemata</taxon>
        <taxon>Astacidea</taxon>
        <taxon>Nephropoidea</taxon>
        <taxon>Nephropidae</taxon>
        <taxon>Homarus</taxon>
    </lineage>
</organism>
<accession>A0A8J5JTG3</accession>
<evidence type="ECO:0000256" key="5">
    <source>
        <dbReference type="ARBA" id="ARBA00023065"/>
    </source>
</evidence>
<feature type="transmembrane region" description="Helical" evidence="9">
    <location>
        <begin position="227"/>
        <end position="248"/>
    </location>
</feature>
<reference evidence="11" key="1">
    <citation type="journal article" date="2021" name="Sci. Adv.">
        <title>The American lobster genome reveals insights on longevity, neural, and immune adaptations.</title>
        <authorList>
            <person name="Polinski J.M."/>
            <person name="Zimin A.V."/>
            <person name="Clark K.F."/>
            <person name="Kohn A.B."/>
            <person name="Sadowski N."/>
            <person name="Timp W."/>
            <person name="Ptitsyn A."/>
            <person name="Khanna P."/>
            <person name="Romanova D.Y."/>
            <person name="Williams P."/>
            <person name="Greenwood S.J."/>
            <person name="Moroz L.L."/>
            <person name="Walt D.R."/>
            <person name="Bodnar A.G."/>
        </authorList>
    </citation>
    <scope>NUCLEOTIDE SEQUENCE</scope>
    <source>
        <strain evidence="11">GMGI-L3</strain>
    </source>
</reference>
<feature type="transmembrane region" description="Helical" evidence="9">
    <location>
        <begin position="447"/>
        <end position="469"/>
    </location>
</feature>
<feature type="region of interest" description="Disordered" evidence="8">
    <location>
        <begin position="326"/>
        <end position="345"/>
    </location>
</feature>
<keyword evidence="5" id="KW-0406">Ion transport</keyword>
<evidence type="ECO:0000256" key="4">
    <source>
        <dbReference type="ARBA" id="ARBA00022989"/>
    </source>
</evidence>
<evidence type="ECO:0000313" key="12">
    <source>
        <dbReference type="Proteomes" id="UP000747542"/>
    </source>
</evidence>
<evidence type="ECO:0000256" key="9">
    <source>
        <dbReference type="SAM" id="Phobius"/>
    </source>
</evidence>
<feature type="domain" description="Potassium channel" evidence="10">
    <location>
        <begin position="193"/>
        <end position="249"/>
    </location>
</feature>
<keyword evidence="2" id="KW-0813">Transport</keyword>
<keyword evidence="4 9" id="KW-1133">Transmembrane helix</keyword>
<evidence type="ECO:0000256" key="6">
    <source>
        <dbReference type="ARBA" id="ARBA00023136"/>
    </source>
</evidence>
<keyword evidence="12" id="KW-1185">Reference proteome</keyword>
<evidence type="ECO:0000259" key="10">
    <source>
        <dbReference type="Pfam" id="PF07885"/>
    </source>
</evidence>
<feature type="transmembrane region" description="Helical" evidence="9">
    <location>
        <begin position="423"/>
        <end position="441"/>
    </location>
</feature>
<evidence type="ECO:0000256" key="3">
    <source>
        <dbReference type="ARBA" id="ARBA00022692"/>
    </source>
</evidence>
<dbReference type="OrthoDB" id="6331702at2759"/>
<dbReference type="GO" id="GO:0030322">
    <property type="term" value="P:stabilization of membrane potential"/>
    <property type="evidence" value="ECO:0007669"/>
    <property type="project" value="TreeGrafter"/>
</dbReference>
<feature type="region of interest" description="Disordered" evidence="8">
    <location>
        <begin position="291"/>
        <end position="316"/>
    </location>
</feature>
<dbReference type="GO" id="GO:0015271">
    <property type="term" value="F:outward rectifier potassium channel activity"/>
    <property type="evidence" value="ECO:0007669"/>
    <property type="project" value="TreeGrafter"/>
</dbReference>
<feature type="domain" description="Potassium channel" evidence="10">
    <location>
        <begin position="401"/>
        <end position="474"/>
    </location>
</feature>
<comment type="caution">
    <text evidence="11">The sequence shown here is derived from an EMBL/GenBank/DDBJ whole genome shotgun (WGS) entry which is preliminary data.</text>
</comment>